<gene>
    <name evidence="2" type="ORF">CDV36_007679</name>
</gene>
<comment type="caution">
    <text evidence="2">The sequence shown here is derived from an EMBL/GenBank/DDBJ whole genome shotgun (WGS) entry which is preliminary data.</text>
</comment>
<sequence>MVYSSLVHAAAHLARRGATSSDDEIWTDEQCVGHPITHDVRWPSQGATVYTGEEIGLMWQSDFNITGKLTQKWSAELRDFTNMSFPEAWRYPIFSNVTFNYPSDDWTLWNDHCEEYWTLIERNWTIPKDLDLKSGKFAIIFRNETDPANRTSILSDLFFIQNNETSTSTAAPTQTVTVTIATPAATNGGAETTESTPAPTNDGGLSSGVKTGISVGVAALTTLLLLGL</sequence>
<dbReference type="EMBL" id="NKUJ01000128">
    <property type="protein sequence ID" value="RMJ12680.1"/>
    <property type="molecule type" value="Genomic_DNA"/>
</dbReference>
<feature type="compositionally biased region" description="Polar residues" evidence="1">
    <location>
        <begin position="189"/>
        <end position="199"/>
    </location>
</feature>
<reference evidence="2 3" key="1">
    <citation type="submission" date="2017-06" db="EMBL/GenBank/DDBJ databases">
        <title>Comparative genomic analysis of Ambrosia Fusariam Clade fungi.</title>
        <authorList>
            <person name="Stajich J.E."/>
            <person name="Carrillo J."/>
            <person name="Kijimoto T."/>
            <person name="Eskalen A."/>
            <person name="O'Donnell K."/>
            <person name="Kasson M."/>
        </authorList>
    </citation>
    <scope>NUCLEOTIDE SEQUENCE [LARGE SCALE GENOMIC DNA]</scope>
    <source>
        <strain evidence="2">UCR3666</strain>
    </source>
</reference>
<accession>A0A3M2S535</accession>
<dbReference type="Proteomes" id="UP000277212">
    <property type="component" value="Unassembled WGS sequence"/>
</dbReference>
<dbReference type="OrthoDB" id="5075531at2759"/>
<keyword evidence="3" id="KW-1185">Reference proteome</keyword>
<protein>
    <submittedName>
        <fullName evidence="2">Uncharacterized protein</fullName>
    </submittedName>
</protein>
<evidence type="ECO:0000313" key="3">
    <source>
        <dbReference type="Proteomes" id="UP000277212"/>
    </source>
</evidence>
<evidence type="ECO:0000256" key="1">
    <source>
        <dbReference type="SAM" id="MobiDB-lite"/>
    </source>
</evidence>
<name>A0A3M2S535_9HYPO</name>
<dbReference type="AlphaFoldDB" id="A0A3M2S535"/>
<organism evidence="2 3">
    <name type="scientific">Fusarium kuroshium</name>
    <dbReference type="NCBI Taxonomy" id="2010991"/>
    <lineage>
        <taxon>Eukaryota</taxon>
        <taxon>Fungi</taxon>
        <taxon>Dikarya</taxon>
        <taxon>Ascomycota</taxon>
        <taxon>Pezizomycotina</taxon>
        <taxon>Sordariomycetes</taxon>
        <taxon>Hypocreomycetidae</taxon>
        <taxon>Hypocreales</taxon>
        <taxon>Nectriaceae</taxon>
        <taxon>Fusarium</taxon>
        <taxon>Fusarium solani species complex</taxon>
    </lineage>
</organism>
<evidence type="ECO:0000313" key="2">
    <source>
        <dbReference type="EMBL" id="RMJ12680.1"/>
    </source>
</evidence>
<proteinExistence type="predicted"/>
<dbReference type="STRING" id="2010991.A0A3M2S535"/>
<feature type="region of interest" description="Disordered" evidence="1">
    <location>
        <begin position="185"/>
        <end position="205"/>
    </location>
</feature>